<evidence type="ECO:0000313" key="11">
    <source>
        <dbReference type="EMBL" id="SBW11434.1"/>
    </source>
</evidence>
<dbReference type="InterPro" id="IPR050811">
    <property type="entry name" value="Phosphate_ABC_transporter"/>
</dbReference>
<dbReference type="SUPFAM" id="SSF53850">
    <property type="entry name" value="Periplasmic binding protein-like II"/>
    <property type="match status" value="1"/>
</dbReference>
<feature type="chain" id="PRO_5012397373" description="PBP domain-containing protein" evidence="9">
    <location>
        <begin position="32"/>
        <end position="312"/>
    </location>
</feature>
<evidence type="ECO:0000256" key="4">
    <source>
        <dbReference type="ARBA" id="ARBA00011529"/>
    </source>
</evidence>
<dbReference type="PANTHER" id="PTHR30570:SF1">
    <property type="entry name" value="PHOSPHATE-BINDING PROTEIN PSTS"/>
    <property type="match status" value="1"/>
</dbReference>
<dbReference type="InterPro" id="IPR024370">
    <property type="entry name" value="PBP_domain"/>
</dbReference>
<dbReference type="AlphaFoldDB" id="A0A212KIA9"/>
<evidence type="ECO:0000256" key="1">
    <source>
        <dbReference type="ARBA" id="ARBA00002841"/>
    </source>
</evidence>
<evidence type="ECO:0000256" key="8">
    <source>
        <dbReference type="ARBA" id="ARBA00023288"/>
    </source>
</evidence>
<comment type="subunit">
    <text evidence="4">The complex is composed of two ATP-binding proteins (PstB), two transmembrane proteins (PstC and PstA) and a solute-binding protein (PstS).</text>
</comment>
<evidence type="ECO:0000256" key="9">
    <source>
        <dbReference type="SAM" id="SignalP"/>
    </source>
</evidence>
<dbReference type="Pfam" id="PF12849">
    <property type="entry name" value="PBP_like_2"/>
    <property type="match status" value="1"/>
</dbReference>
<dbReference type="EMBL" id="FLUN01000001">
    <property type="protein sequence ID" value="SBW11434.1"/>
    <property type="molecule type" value="Genomic_DNA"/>
</dbReference>
<evidence type="ECO:0000256" key="6">
    <source>
        <dbReference type="ARBA" id="ARBA00022729"/>
    </source>
</evidence>
<comment type="subcellular location">
    <subcellularLocation>
        <location evidence="2">Cell membrane</location>
        <topology evidence="2">Lipid-anchor</topology>
    </subcellularLocation>
</comment>
<dbReference type="PANTHER" id="PTHR30570">
    <property type="entry name" value="PERIPLASMIC PHOSPHATE BINDING COMPONENT OF PHOSPHATE ABC TRANSPORTER"/>
    <property type="match status" value="1"/>
</dbReference>
<gene>
    <name evidence="11" type="ORF">KL86CLO1_13273</name>
</gene>
<evidence type="ECO:0000259" key="10">
    <source>
        <dbReference type="Pfam" id="PF12849"/>
    </source>
</evidence>
<dbReference type="GO" id="GO:0005886">
    <property type="term" value="C:plasma membrane"/>
    <property type="evidence" value="ECO:0007669"/>
    <property type="project" value="UniProtKB-SubCell"/>
</dbReference>
<proteinExistence type="inferred from homology"/>
<comment type="function">
    <text evidence="1">Part of the ABC transporter complex PstSACB involved in phosphate import.</text>
</comment>
<organism evidence="11">
    <name type="scientific">uncultured Eubacteriales bacterium</name>
    <dbReference type="NCBI Taxonomy" id="172733"/>
    <lineage>
        <taxon>Bacteria</taxon>
        <taxon>Bacillati</taxon>
        <taxon>Bacillota</taxon>
        <taxon>Clostridia</taxon>
        <taxon>Eubacteriales</taxon>
        <taxon>environmental samples</taxon>
    </lineage>
</organism>
<reference evidence="11" key="1">
    <citation type="submission" date="2016-04" db="EMBL/GenBank/DDBJ databases">
        <authorList>
            <person name="Evans L.H."/>
            <person name="Alamgir A."/>
            <person name="Owens N."/>
            <person name="Weber N.D."/>
            <person name="Virtaneva K."/>
            <person name="Barbian K."/>
            <person name="Babar A."/>
            <person name="Rosenke K."/>
        </authorList>
    </citation>
    <scope>NUCLEOTIDE SEQUENCE</scope>
    <source>
        <strain evidence="11">86</strain>
    </source>
</reference>
<feature type="domain" description="PBP" evidence="10">
    <location>
        <begin position="88"/>
        <end position="280"/>
    </location>
</feature>
<dbReference type="GO" id="GO:0006817">
    <property type="term" value="P:phosphate ion transport"/>
    <property type="evidence" value="ECO:0007669"/>
    <property type="project" value="UniProtKB-KW"/>
</dbReference>
<protein>
    <recommendedName>
        <fullName evidence="10">PBP domain-containing protein</fullName>
    </recommendedName>
</protein>
<evidence type="ECO:0000256" key="7">
    <source>
        <dbReference type="ARBA" id="ARBA00023139"/>
    </source>
</evidence>
<keyword evidence="7" id="KW-0564">Palmitate</keyword>
<comment type="similarity">
    <text evidence="3">Belongs to the PstS family.</text>
</comment>
<dbReference type="Gene3D" id="3.40.190.10">
    <property type="entry name" value="Periplasmic binding protein-like II"/>
    <property type="match status" value="2"/>
</dbReference>
<keyword evidence="5" id="KW-0592">Phosphate transport</keyword>
<feature type="signal peptide" evidence="9">
    <location>
        <begin position="1"/>
        <end position="31"/>
    </location>
</feature>
<keyword evidence="6 9" id="KW-0732">Signal</keyword>
<evidence type="ECO:0000256" key="2">
    <source>
        <dbReference type="ARBA" id="ARBA00004193"/>
    </source>
</evidence>
<keyword evidence="5" id="KW-0813">Transport</keyword>
<evidence type="ECO:0000256" key="3">
    <source>
        <dbReference type="ARBA" id="ARBA00008725"/>
    </source>
</evidence>
<keyword evidence="8" id="KW-0449">Lipoprotein</keyword>
<name>A0A212KIA9_9FIRM</name>
<sequence>MTKKERPMKKNTLAAFALLAALLLAACTPTAAPSPTPTPAPTPTASPFIFTRENLPRLDGSTATIPLGQAICSVLLGESREDVADLVQFSRTTAAYYALRAGEADMLLAAEPEEEVKKWMDEENKWLLTPFANDALVFLVNKENPVDSITAAQARDIYAGNIANWKELGGNDASIMPFQRNADAGSQILLVKLVMGDTPLMAPPADYIPTMGGMMEAVRGFDGGPDAIGFTVYYYANNMKMAEGLKILKIDGVAPEAASIREGSYPFLNPYYVAISKDAAADSPTRILYDWLLGPEGQALIEHEGYVTEAQP</sequence>
<evidence type="ECO:0000256" key="5">
    <source>
        <dbReference type="ARBA" id="ARBA00022592"/>
    </source>
</evidence>
<accession>A0A212KIA9</accession>
<dbReference type="PROSITE" id="PS51257">
    <property type="entry name" value="PROKAR_LIPOPROTEIN"/>
    <property type="match status" value="1"/>
</dbReference>